<dbReference type="OMA" id="MKQIHGG"/>
<keyword evidence="8" id="KW-1185">Reference proteome</keyword>
<accession>A0A137NPG8</accession>
<dbReference type="EMBL" id="KQ965337">
    <property type="protein sequence ID" value="KXN64635.1"/>
    <property type="molecule type" value="Genomic_DNA"/>
</dbReference>
<evidence type="ECO:0000313" key="7">
    <source>
        <dbReference type="EMBL" id="KXN64635.1"/>
    </source>
</evidence>
<reference evidence="7 8" key="1">
    <citation type="journal article" date="2015" name="Genome Biol. Evol.">
        <title>Phylogenomic analyses indicate that early fungi evolved digesting cell walls of algal ancestors of land plants.</title>
        <authorList>
            <person name="Chang Y."/>
            <person name="Wang S."/>
            <person name="Sekimoto S."/>
            <person name="Aerts A.L."/>
            <person name="Choi C."/>
            <person name="Clum A."/>
            <person name="LaButti K.M."/>
            <person name="Lindquist E.A."/>
            <person name="Yee Ngan C."/>
            <person name="Ohm R.A."/>
            <person name="Salamov A.A."/>
            <person name="Grigoriev I.V."/>
            <person name="Spatafora J.W."/>
            <person name="Berbee M.L."/>
        </authorList>
    </citation>
    <scope>NUCLEOTIDE SEQUENCE [LARGE SCALE GENOMIC DNA]</scope>
    <source>
        <strain evidence="7 8">NRRL 28638</strain>
    </source>
</reference>
<feature type="coiled-coil region" evidence="6">
    <location>
        <begin position="116"/>
        <end position="172"/>
    </location>
</feature>
<dbReference type="STRING" id="796925.A0A137NPG8"/>
<dbReference type="PANTHER" id="PTHR22761:SF10">
    <property type="entry name" value="GH13992P"/>
    <property type="match status" value="1"/>
</dbReference>
<evidence type="ECO:0000313" key="8">
    <source>
        <dbReference type="Proteomes" id="UP000070444"/>
    </source>
</evidence>
<comment type="subcellular location">
    <subcellularLocation>
        <location evidence="1">Endosome</location>
    </subcellularLocation>
</comment>
<organism evidence="7 8">
    <name type="scientific">Conidiobolus coronatus (strain ATCC 28846 / CBS 209.66 / NRRL 28638)</name>
    <name type="common">Delacroixia coronata</name>
    <dbReference type="NCBI Taxonomy" id="796925"/>
    <lineage>
        <taxon>Eukaryota</taxon>
        <taxon>Fungi</taxon>
        <taxon>Fungi incertae sedis</taxon>
        <taxon>Zoopagomycota</taxon>
        <taxon>Entomophthoromycotina</taxon>
        <taxon>Entomophthoromycetes</taxon>
        <taxon>Entomophthorales</taxon>
        <taxon>Ancylistaceae</taxon>
        <taxon>Conidiobolus</taxon>
    </lineage>
</organism>
<evidence type="ECO:0000256" key="3">
    <source>
        <dbReference type="ARBA" id="ARBA00022753"/>
    </source>
</evidence>
<evidence type="ECO:0000256" key="4">
    <source>
        <dbReference type="ARBA" id="ARBA00040017"/>
    </source>
</evidence>
<comment type="similarity">
    <text evidence="2">Belongs to the SNF7 family.</text>
</comment>
<evidence type="ECO:0000256" key="5">
    <source>
        <dbReference type="ARBA" id="ARBA00042586"/>
    </source>
</evidence>
<dbReference type="Gene3D" id="1.10.287.1060">
    <property type="entry name" value="ESAT-6-like"/>
    <property type="match status" value="1"/>
</dbReference>
<dbReference type="PANTHER" id="PTHR22761">
    <property type="entry name" value="CHARGED MULTIVESICULAR BODY PROTEIN"/>
    <property type="match status" value="1"/>
</dbReference>
<dbReference type="Gene3D" id="6.10.250.1710">
    <property type="match status" value="1"/>
</dbReference>
<dbReference type="Pfam" id="PF03357">
    <property type="entry name" value="Snf7"/>
    <property type="match status" value="1"/>
</dbReference>
<dbReference type="GO" id="GO:0006900">
    <property type="term" value="P:vesicle budding from membrane"/>
    <property type="evidence" value="ECO:0007669"/>
    <property type="project" value="TreeGrafter"/>
</dbReference>
<dbReference type="GO" id="GO:0032511">
    <property type="term" value="P:late endosome to vacuole transport via multivesicular body sorting pathway"/>
    <property type="evidence" value="ECO:0007669"/>
    <property type="project" value="TreeGrafter"/>
</dbReference>
<dbReference type="GO" id="GO:0005771">
    <property type="term" value="C:multivesicular body"/>
    <property type="evidence" value="ECO:0007669"/>
    <property type="project" value="TreeGrafter"/>
</dbReference>
<gene>
    <name evidence="7" type="ORF">CONCODRAFT_45136</name>
</gene>
<sequence>MDLFFRKSKPAPAKEAIVKLHETSQFLDKREAHLQLKIESELKVARANASKNKRVALAALKRKKQYETQLEKLSNTKLTIETQLMAIESAKLNLETMSAMKAGADAMKQIHKNMNIDKVDETMDEIRDQMANVNDISEAISQPIGMASEFDEDELNAELEELENEELTERLKDASAPPVFVPEPEYSNLTFNFINLITNFNLDRVPAHSSRVPTNVEDEDEDELAELKASMANVM</sequence>
<dbReference type="GO" id="GO:0009898">
    <property type="term" value="C:cytoplasmic side of plasma membrane"/>
    <property type="evidence" value="ECO:0007669"/>
    <property type="project" value="TreeGrafter"/>
</dbReference>
<dbReference type="InterPro" id="IPR005024">
    <property type="entry name" value="Snf7_fam"/>
</dbReference>
<dbReference type="OrthoDB" id="5592979at2759"/>
<keyword evidence="3" id="KW-0967">Endosome</keyword>
<evidence type="ECO:0000256" key="2">
    <source>
        <dbReference type="ARBA" id="ARBA00006190"/>
    </source>
</evidence>
<proteinExistence type="inferred from homology"/>
<keyword evidence="6" id="KW-0175">Coiled coil</keyword>
<feature type="coiled-coil region" evidence="6">
    <location>
        <begin position="56"/>
        <end position="83"/>
    </location>
</feature>
<protein>
    <recommendedName>
        <fullName evidence="4">Vacuolar-sorting protein SNF7</fullName>
    </recommendedName>
    <alternativeName>
        <fullName evidence="5">Vacuolar protein-sorting-associated protein 32</fullName>
    </alternativeName>
</protein>
<dbReference type="GO" id="GO:0000815">
    <property type="term" value="C:ESCRT III complex"/>
    <property type="evidence" value="ECO:0007669"/>
    <property type="project" value="TreeGrafter"/>
</dbReference>
<name>A0A137NPG8_CONC2</name>
<evidence type="ECO:0000256" key="6">
    <source>
        <dbReference type="SAM" id="Coils"/>
    </source>
</evidence>
<dbReference type="AlphaFoldDB" id="A0A137NPG8"/>
<dbReference type="Proteomes" id="UP000070444">
    <property type="component" value="Unassembled WGS sequence"/>
</dbReference>
<evidence type="ECO:0000256" key="1">
    <source>
        <dbReference type="ARBA" id="ARBA00004177"/>
    </source>
</evidence>